<evidence type="ECO:0000256" key="1">
    <source>
        <dbReference type="ARBA" id="ARBA00004123"/>
    </source>
</evidence>
<dbReference type="SUPFAM" id="SSF101936">
    <property type="entry name" value="DNA-binding pseudobarrel domain"/>
    <property type="match status" value="1"/>
</dbReference>
<evidence type="ECO:0000256" key="2">
    <source>
        <dbReference type="ARBA" id="ARBA00023015"/>
    </source>
</evidence>
<protein>
    <recommendedName>
        <fullName evidence="9">TF-B3 domain-containing protein</fullName>
    </recommendedName>
</protein>
<dbReference type="AlphaFoldDB" id="A0A1J6IDK3"/>
<reference evidence="7" key="1">
    <citation type="submission" date="2016-11" db="EMBL/GenBank/DDBJ databases">
        <title>The genome of Nicotiana attenuata.</title>
        <authorList>
            <person name="Xu S."/>
            <person name="Brockmoeller T."/>
            <person name="Gaquerel E."/>
            <person name="Navarro A."/>
            <person name="Kuhl H."/>
            <person name="Gase K."/>
            <person name="Ling Z."/>
            <person name="Zhou W."/>
            <person name="Kreitzer C."/>
            <person name="Stanke M."/>
            <person name="Tang H."/>
            <person name="Lyons E."/>
            <person name="Pandey P."/>
            <person name="Pandey S.P."/>
            <person name="Timmermann B."/>
            <person name="Baldwin I.T."/>
        </authorList>
    </citation>
    <scope>NUCLEOTIDE SEQUENCE [LARGE SCALE GENOMIC DNA]</scope>
    <source>
        <strain evidence="7">UT</strain>
    </source>
</reference>
<keyword evidence="4" id="KW-0804">Transcription</keyword>
<dbReference type="Proteomes" id="UP000187609">
    <property type="component" value="Unassembled WGS sequence"/>
</dbReference>
<evidence type="ECO:0000256" key="4">
    <source>
        <dbReference type="ARBA" id="ARBA00023163"/>
    </source>
</evidence>
<evidence type="ECO:0000256" key="5">
    <source>
        <dbReference type="ARBA" id="ARBA00023242"/>
    </source>
</evidence>
<dbReference type="InterPro" id="IPR015300">
    <property type="entry name" value="DNA-bd_pseudobarrel_sf"/>
</dbReference>
<proteinExistence type="predicted"/>
<dbReference type="GO" id="GO:0005634">
    <property type="term" value="C:nucleus"/>
    <property type="evidence" value="ECO:0007669"/>
    <property type="project" value="UniProtKB-SubCell"/>
</dbReference>
<keyword evidence="2" id="KW-0805">Transcription regulation</keyword>
<dbReference type="Gene3D" id="2.40.330.10">
    <property type="entry name" value="DNA-binding pseudobarrel domain"/>
    <property type="match status" value="1"/>
</dbReference>
<sequence length="77" mass="9259">ATKRSPSGYSSDENDEDKNPSFEVLMKDSYIKQDYMHIPKYFYDHILESHSTTVLRYDGKPWFMEINMGKRRWFKDG</sequence>
<dbReference type="GO" id="GO:0003677">
    <property type="term" value="F:DNA binding"/>
    <property type="evidence" value="ECO:0007669"/>
    <property type="project" value="UniProtKB-KW"/>
</dbReference>
<evidence type="ECO:0000256" key="3">
    <source>
        <dbReference type="ARBA" id="ARBA00023125"/>
    </source>
</evidence>
<feature type="compositionally biased region" description="Polar residues" evidence="6">
    <location>
        <begin position="1"/>
        <end position="11"/>
    </location>
</feature>
<keyword evidence="8" id="KW-1185">Reference proteome</keyword>
<dbReference type="EMBL" id="MJEQ01037188">
    <property type="protein sequence ID" value="OIT02476.1"/>
    <property type="molecule type" value="Genomic_DNA"/>
</dbReference>
<accession>A0A1J6IDK3</accession>
<evidence type="ECO:0000313" key="8">
    <source>
        <dbReference type="Proteomes" id="UP000187609"/>
    </source>
</evidence>
<keyword evidence="3" id="KW-0238">DNA-binding</keyword>
<name>A0A1J6IDK3_NICAT</name>
<evidence type="ECO:0000256" key="6">
    <source>
        <dbReference type="SAM" id="MobiDB-lite"/>
    </source>
</evidence>
<comment type="caution">
    <text evidence="7">The sequence shown here is derived from an EMBL/GenBank/DDBJ whole genome shotgun (WGS) entry which is preliminary data.</text>
</comment>
<evidence type="ECO:0000313" key="7">
    <source>
        <dbReference type="EMBL" id="OIT02476.1"/>
    </source>
</evidence>
<organism evidence="7 8">
    <name type="scientific">Nicotiana attenuata</name>
    <name type="common">Coyote tobacco</name>
    <dbReference type="NCBI Taxonomy" id="49451"/>
    <lineage>
        <taxon>Eukaryota</taxon>
        <taxon>Viridiplantae</taxon>
        <taxon>Streptophyta</taxon>
        <taxon>Embryophyta</taxon>
        <taxon>Tracheophyta</taxon>
        <taxon>Spermatophyta</taxon>
        <taxon>Magnoliopsida</taxon>
        <taxon>eudicotyledons</taxon>
        <taxon>Gunneridae</taxon>
        <taxon>Pentapetalae</taxon>
        <taxon>asterids</taxon>
        <taxon>lamiids</taxon>
        <taxon>Solanales</taxon>
        <taxon>Solanaceae</taxon>
        <taxon>Nicotianoideae</taxon>
        <taxon>Nicotianeae</taxon>
        <taxon>Nicotiana</taxon>
    </lineage>
</organism>
<dbReference type="Gramene" id="OIT02476">
    <property type="protein sequence ID" value="OIT02476"/>
    <property type="gene ID" value="A4A49_56818"/>
</dbReference>
<feature type="region of interest" description="Disordered" evidence="6">
    <location>
        <begin position="1"/>
        <end position="20"/>
    </location>
</feature>
<gene>
    <name evidence="7" type="ORF">A4A49_56818</name>
</gene>
<evidence type="ECO:0008006" key="9">
    <source>
        <dbReference type="Google" id="ProtNLM"/>
    </source>
</evidence>
<feature type="non-terminal residue" evidence="7">
    <location>
        <position position="1"/>
    </location>
</feature>
<keyword evidence="5" id="KW-0539">Nucleus</keyword>
<comment type="subcellular location">
    <subcellularLocation>
        <location evidence="1">Nucleus</location>
    </subcellularLocation>
</comment>